<dbReference type="PANTHER" id="PTHR35868">
    <property type="entry name" value="DUF2804 DOMAIN-CONTAINING PROTEIN-RELATED"/>
    <property type="match status" value="1"/>
</dbReference>
<proteinExistence type="predicted"/>
<protein>
    <submittedName>
        <fullName evidence="2">DUF2804 domain-containing protein</fullName>
    </submittedName>
</protein>
<accession>A0ABT0N2U8</accession>
<keyword evidence="3" id="KW-1185">Reference proteome</keyword>
<evidence type="ECO:0000256" key="1">
    <source>
        <dbReference type="SAM" id="MobiDB-lite"/>
    </source>
</evidence>
<dbReference type="InterPro" id="IPR021243">
    <property type="entry name" value="DUF2804"/>
</dbReference>
<gene>
    <name evidence="2" type="ORF">L2725_02505</name>
</gene>
<dbReference type="Pfam" id="PF10974">
    <property type="entry name" value="DUF2804"/>
    <property type="match status" value="1"/>
</dbReference>
<evidence type="ECO:0000313" key="2">
    <source>
        <dbReference type="EMBL" id="MCL2912660.1"/>
    </source>
</evidence>
<name>A0ABT0N2U8_9GAMM</name>
<evidence type="ECO:0000313" key="3">
    <source>
        <dbReference type="Proteomes" id="UP001202831"/>
    </source>
</evidence>
<dbReference type="RefSeq" id="WP_249247480.1">
    <property type="nucleotide sequence ID" value="NZ_JAKIKT010000001.1"/>
</dbReference>
<feature type="compositionally biased region" description="Polar residues" evidence="1">
    <location>
        <begin position="7"/>
        <end position="22"/>
    </location>
</feature>
<dbReference type="PANTHER" id="PTHR35868:SF4">
    <property type="entry name" value="DUF2804 DOMAIN-CONTAINING PROTEIN"/>
    <property type="match status" value="1"/>
</dbReference>
<reference evidence="2 3" key="1">
    <citation type="submission" date="2022-01" db="EMBL/GenBank/DDBJ databases">
        <title>Whole genome-based taxonomy of the Shewanellaceae.</title>
        <authorList>
            <person name="Martin-Rodriguez A.J."/>
        </authorList>
    </citation>
    <scope>NUCLEOTIDE SEQUENCE [LARGE SCALE GENOMIC DNA]</scope>
    <source>
        <strain evidence="2 3">DSM 21332</strain>
    </source>
</reference>
<dbReference type="EMBL" id="JAKIKT010000001">
    <property type="protein sequence ID" value="MCL2912660.1"/>
    <property type="molecule type" value="Genomic_DNA"/>
</dbReference>
<comment type="caution">
    <text evidence="2">The sequence shown here is derived from an EMBL/GenBank/DDBJ whole genome shotgun (WGS) entry which is preliminary data.</text>
</comment>
<sequence>MTEKSEGNPTQPGKAPLQTQKPPESLIDNRGRPCFGYFDGPVTYMAPDRFDYRNVMDKPASAWSRHFHYKQFQFVSVVTRGYVLGMALADIRYLGSGFAYLLDIRANRLTEINWLKPKGGDYRTTPSPVTGQGHIRGGKGDLNFSIEDGRWRVRLDSEAVRADISLEAPALGLPLAICNPTGYNGWTYTQKHNGLQVTGLLEVEGERVSLDSALAGYDFSAGYMRRDTSWRWASINGEVDGNTLGLNLAAGVNETGLNENAFWFNGERHLLGPVQFEFERLNPDSPWRIYSLDGRIELSFHPRNRREEKLNLWLLRSNFRQFIGHFSGRIIDGNGHCHQLNNLVGLTEDHYARW</sequence>
<dbReference type="Proteomes" id="UP001202831">
    <property type="component" value="Unassembled WGS sequence"/>
</dbReference>
<organism evidence="2 3">
    <name type="scientific">Shewanella corallii</name>
    <dbReference type="NCBI Taxonomy" id="560080"/>
    <lineage>
        <taxon>Bacteria</taxon>
        <taxon>Pseudomonadati</taxon>
        <taxon>Pseudomonadota</taxon>
        <taxon>Gammaproteobacteria</taxon>
        <taxon>Alteromonadales</taxon>
        <taxon>Shewanellaceae</taxon>
        <taxon>Shewanella</taxon>
    </lineage>
</organism>
<feature type="region of interest" description="Disordered" evidence="1">
    <location>
        <begin position="1"/>
        <end position="30"/>
    </location>
</feature>